<sequence length="134" mass="15553">MKQFDTMNTVVASASLLPEASNVICAAMADRKKRRVNLTDVRKWLAAPPSAEEERSDDCDLDGEKQHHVRKLWNCKRMKGKTYYLVNGEPTWEPRAHIYHNVVDAFEEERRLLVRKKFFEDEAVEDNSLNDTEG</sequence>
<dbReference type="OrthoDB" id="102625at2759"/>
<dbReference type="InterPro" id="IPR016197">
    <property type="entry name" value="Chromo-like_dom_sf"/>
</dbReference>
<evidence type="ECO:0000313" key="2">
    <source>
        <dbReference type="Proteomes" id="UP000198211"/>
    </source>
</evidence>
<dbReference type="AlphaFoldDB" id="A0A225VPG6"/>
<keyword evidence="2" id="KW-1185">Reference proteome</keyword>
<reference evidence="2" key="1">
    <citation type="submission" date="2017-03" db="EMBL/GenBank/DDBJ databases">
        <title>Phytopthora megakarya and P. palmivora, two closely related causual agents of cacao black pod achieved similar genome size and gene model numbers by different mechanisms.</title>
        <authorList>
            <person name="Ali S."/>
            <person name="Shao J."/>
            <person name="Larry D.J."/>
            <person name="Kronmiller B."/>
            <person name="Shen D."/>
            <person name="Strem M.D."/>
            <person name="Melnick R.L."/>
            <person name="Guiltinan M.J."/>
            <person name="Tyler B.M."/>
            <person name="Meinhardt L.W."/>
            <person name="Bailey B.A."/>
        </authorList>
    </citation>
    <scope>NUCLEOTIDE SEQUENCE [LARGE SCALE GENOMIC DNA]</scope>
    <source>
        <strain evidence="2">zdho120</strain>
    </source>
</reference>
<protein>
    <recommendedName>
        <fullName evidence="3">Chromo domain-containing protein</fullName>
    </recommendedName>
</protein>
<dbReference type="Proteomes" id="UP000198211">
    <property type="component" value="Unassembled WGS sequence"/>
</dbReference>
<organism evidence="1 2">
    <name type="scientific">Phytophthora megakarya</name>
    <dbReference type="NCBI Taxonomy" id="4795"/>
    <lineage>
        <taxon>Eukaryota</taxon>
        <taxon>Sar</taxon>
        <taxon>Stramenopiles</taxon>
        <taxon>Oomycota</taxon>
        <taxon>Peronosporomycetes</taxon>
        <taxon>Peronosporales</taxon>
        <taxon>Peronosporaceae</taxon>
        <taxon>Phytophthora</taxon>
    </lineage>
</organism>
<name>A0A225VPG6_9STRA</name>
<gene>
    <name evidence="1" type="ORF">PHMEG_00020391</name>
</gene>
<comment type="caution">
    <text evidence="1">The sequence shown here is derived from an EMBL/GenBank/DDBJ whole genome shotgun (WGS) entry which is preliminary data.</text>
</comment>
<accession>A0A225VPG6</accession>
<dbReference type="SUPFAM" id="SSF54160">
    <property type="entry name" value="Chromo domain-like"/>
    <property type="match status" value="1"/>
</dbReference>
<proteinExistence type="predicted"/>
<dbReference type="EMBL" id="NBNE01003615">
    <property type="protein sequence ID" value="OWZ07242.1"/>
    <property type="molecule type" value="Genomic_DNA"/>
</dbReference>
<evidence type="ECO:0000313" key="1">
    <source>
        <dbReference type="EMBL" id="OWZ07242.1"/>
    </source>
</evidence>
<evidence type="ECO:0008006" key="3">
    <source>
        <dbReference type="Google" id="ProtNLM"/>
    </source>
</evidence>